<organism evidence="3 4">
    <name type="scientific">Geodia barretti</name>
    <name type="common">Barrett's horny sponge</name>
    <dbReference type="NCBI Taxonomy" id="519541"/>
    <lineage>
        <taxon>Eukaryota</taxon>
        <taxon>Metazoa</taxon>
        <taxon>Porifera</taxon>
        <taxon>Demospongiae</taxon>
        <taxon>Heteroscleromorpha</taxon>
        <taxon>Tetractinellida</taxon>
        <taxon>Astrophorina</taxon>
        <taxon>Geodiidae</taxon>
        <taxon>Geodia</taxon>
    </lineage>
</organism>
<dbReference type="InterPro" id="IPR054583">
    <property type="entry name" value="Beta-prop_AUDH"/>
</dbReference>
<accession>A0AA35T4K8</accession>
<feature type="domain" description="Aldos-2-ulose dehydratase beta-propeller" evidence="2">
    <location>
        <begin position="84"/>
        <end position="252"/>
    </location>
</feature>
<keyword evidence="1" id="KW-0732">Signal</keyword>
<proteinExistence type="predicted"/>
<evidence type="ECO:0000256" key="1">
    <source>
        <dbReference type="ARBA" id="ARBA00022729"/>
    </source>
</evidence>
<dbReference type="InterPro" id="IPR013517">
    <property type="entry name" value="FG-GAP"/>
</dbReference>
<sequence length="365" mass="40042">MDNTFKSVYGLAVADINGDGQLDIIAGSTGEPIIAWYEAPHWKRHLVTDQGSGHITIAPYDLTGNGTPDLIVGSGFNRGVNAAGGYLQWLEAPVQDGQNWKSHRIADVPFIHRIALANLSKSTSTSVPFLIVASIRGEDGKPGEWHSPGSLWCYELSNTPQEAASWQSHLLDDSLHINHGLSINDVDRDGRDDVLISCTEGLIWYEPPVAPMTDDWGKWIISDRECSDTFAADIDGDGINEILAIEPWHGNNLVWYKATGDLRTDPWHRYLIDDTLNRGHSLAAVDVDDDGVLEVICGYNGEGTSLHLYRPEDLAQNRWSKETIDEGGLGVGQMQVLDMNGNGRLDIVASGLSTGNVKWYENQPS</sequence>
<dbReference type="Pfam" id="PF13517">
    <property type="entry name" value="FG-GAP_3"/>
    <property type="match status" value="1"/>
</dbReference>
<evidence type="ECO:0000313" key="3">
    <source>
        <dbReference type="EMBL" id="CAI8041149.1"/>
    </source>
</evidence>
<dbReference type="EMBL" id="CASHTH010003165">
    <property type="protein sequence ID" value="CAI8041149.1"/>
    <property type="molecule type" value="Genomic_DNA"/>
</dbReference>
<dbReference type="AlphaFoldDB" id="A0AA35T4K8"/>
<dbReference type="Gene3D" id="2.130.10.130">
    <property type="entry name" value="Integrin alpha, N-terminal"/>
    <property type="match status" value="2"/>
</dbReference>
<keyword evidence="4" id="KW-1185">Reference proteome</keyword>
<comment type="caution">
    <text evidence="3">The sequence shown here is derived from an EMBL/GenBank/DDBJ whole genome shotgun (WGS) entry which is preliminary data.</text>
</comment>
<dbReference type="PANTHER" id="PTHR44103">
    <property type="entry name" value="PROPROTEIN CONVERTASE P"/>
    <property type="match status" value="1"/>
</dbReference>
<gene>
    <name evidence="3" type="ORF">GBAR_LOCUS22871</name>
</gene>
<reference evidence="3" key="1">
    <citation type="submission" date="2023-03" db="EMBL/GenBank/DDBJ databases">
        <authorList>
            <person name="Steffen K."/>
            <person name="Cardenas P."/>
        </authorList>
    </citation>
    <scope>NUCLEOTIDE SEQUENCE</scope>
</reference>
<dbReference type="InterPro" id="IPR028994">
    <property type="entry name" value="Integrin_alpha_N"/>
</dbReference>
<dbReference type="SUPFAM" id="SSF69318">
    <property type="entry name" value="Integrin alpha N-terminal domain"/>
    <property type="match status" value="1"/>
</dbReference>
<dbReference type="PANTHER" id="PTHR44103:SF1">
    <property type="entry name" value="PROPROTEIN CONVERTASE P"/>
    <property type="match status" value="1"/>
</dbReference>
<evidence type="ECO:0000259" key="2">
    <source>
        <dbReference type="Pfam" id="PF22301"/>
    </source>
</evidence>
<protein>
    <recommendedName>
        <fullName evidence="2">Aldos-2-ulose dehydratase beta-propeller domain-containing protein</fullName>
    </recommendedName>
</protein>
<dbReference type="Proteomes" id="UP001174909">
    <property type="component" value="Unassembled WGS sequence"/>
</dbReference>
<dbReference type="Pfam" id="PF22301">
    <property type="entry name" value="AUDH_beta_propeller"/>
    <property type="match status" value="1"/>
</dbReference>
<name>A0AA35T4K8_GEOBA</name>
<evidence type="ECO:0000313" key="4">
    <source>
        <dbReference type="Proteomes" id="UP001174909"/>
    </source>
</evidence>